<dbReference type="GO" id="GO:0016757">
    <property type="term" value="F:glycosyltransferase activity"/>
    <property type="evidence" value="ECO:0007669"/>
    <property type="project" value="InterPro"/>
</dbReference>
<evidence type="ECO:0000256" key="1">
    <source>
        <dbReference type="ARBA" id="ARBA00022679"/>
    </source>
</evidence>
<keyword evidence="1" id="KW-0808">Transferase</keyword>
<dbReference type="InterPro" id="IPR001296">
    <property type="entry name" value="Glyco_trans_1"/>
</dbReference>
<reference evidence="3" key="1">
    <citation type="journal article" date="2013" name="Environ. Microbiol.">
        <title>Seasonally variable intestinal metagenomes of the red palm weevil (Rhynchophorus ferrugineus).</title>
        <authorList>
            <person name="Jia S."/>
            <person name="Zhang X."/>
            <person name="Zhang G."/>
            <person name="Yin A."/>
            <person name="Zhang S."/>
            <person name="Li F."/>
            <person name="Wang L."/>
            <person name="Zhao D."/>
            <person name="Yun Q."/>
            <person name="Tala"/>
            <person name="Wang J."/>
            <person name="Sun G."/>
            <person name="Baabdullah M."/>
            <person name="Yu X."/>
            <person name="Hu S."/>
            <person name="Al-Mssallem I.S."/>
            <person name="Yu J."/>
        </authorList>
    </citation>
    <scope>NUCLEOTIDE SEQUENCE</scope>
</reference>
<dbReference type="Gene3D" id="3.40.50.2000">
    <property type="entry name" value="Glycogen Phosphorylase B"/>
    <property type="match status" value="1"/>
</dbReference>
<dbReference type="AlphaFoldDB" id="A0A060BU45"/>
<organism evidence="3">
    <name type="scientific">uncultured Salinispora sp</name>
    <dbReference type="NCBI Taxonomy" id="306594"/>
    <lineage>
        <taxon>Bacteria</taxon>
        <taxon>Bacillati</taxon>
        <taxon>Actinomycetota</taxon>
        <taxon>Actinomycetes</taxon>
        <taxon>Micromonosporales</taxon>
        <taxon>Micromonosporaceae</taxon>
        <taxon>Salinispora</taxon>
        <taxon>environmental samples</taxon>
    </lineage>
</organism>
<proteinExistence type="predicted"/>
<dbReference type="EMBL" id="KF117087">
    <property type="protein sequence ID" value="AIA84340.1"/>
    <property type="molecule type" value="Genomic_DNA"/>
</dbReference>
<sequence length="98" mass="10330">MTSTWEARALVAQEAMAAGVPVVATNVGGLPDLVSDAQTGYLRPVGDVAALAAATRQILDNPDLAQRLGTRARQVAATWPDRATTAADWLARYRRAIG</sequence>
<accession>A0A060BU45</accession>
<feature type="domain" description="Glycosyl transferase family 1" evidence="2">
    <location>
        <begin position="1"/>
        <end position="74"/>
    </location>
</feature>
<dbReference type="Pfam" id="PF00534">
    <property type="entry name" value="Glycos_transf_1"/>
    <property type="match status" value="1"/>
</dbReference>
<dbReference type="SUPFAM" id="SSF53756">
    <property type="entry name" value="UDP-Glycosyltransferase/glycogen phosphorylase"/>
    <property type="match status" value="1"/>
</dbReference>
<evidence type="ECO:0000313" key="3">
    <source>
        <dbReference type="EMBL" id="AIA84340.1"/>
    </source>
</evidence>
<name>A0A060BU45_9ACTN</name>
<evidence type="ECO:0000259" key="2">
    <source>
        <dbReference type="Pfam" id="PF00534"/>
    </source>
</evidence>
<dbReference type="PANTHER" id="PTHR12526">
    <property type="entry name" value="GLYCOSYLTRANSFERASE"/>
    <property type="match status" value="1"/>
</dbReference>
<protein>
    <submittedName>
        <fullName evidence="3">Glycos_transf_1</fullName>
    </submittedName>
</protein>